<dbReference type="AlphaFoldDB" id="A0A2G9Q8L7"/>
<sequence length="380" mass="43704">MVLLPKLLYIFWQSPIHFPQRIFKAMESILNTFVWGSSHHKLSWKVLKCPTDLGGTALPDLYIYYIAAQLSHFFHLNLSDKIRYSQMVCPQSSGTISHPFQILFCEPRDSTHTSNGGPMLIHHCKIWRAAMRIGQAPSPHSHTPLWDNPNLPELTSLPDRSLWVSKGIIYLTQVVAHGMVKLFQTLIDDFALPNHMLFRYLQIRHALNTQFGSPIPALEVPLPVDIIMGKDSKKLISQFYTYLTRPAADAVAHQLKLRWESDLGSLTDEDWEEALANCKAVSPKLSDRLSHLYMLHSSYLTPRRISKYRHDHNPNCPNCGHCTASFFHLIWACPSIQGFWAQMGRLNELMSQIRMQNHFGAVRSEENYYVDSDLLREIKQ</sequence>
<dbReference type="OrthoDB" id="6162375at2759"/>
<proteinExistence type="predicted"/>
<evidence type="ECO:0008006" key="3">
    <source>
        <dbReference type="Google" id="ProtNLM"/>
    </source>
</evidence>
<dbReference type="EMBL" id="KZ049189">
    <property type="protein sequence ID" value="PIO11944.1"/>
    <property type="molecule type" value="Genomic_DNA"/>
</dbReference>
<gene>
    <name evidence="1" type="ORF">AB205_0020800</name>
</gene>
<accession>A0A2G9Q8L7</accession>
<keyword evidence="2" id="KW-1185">Reference proteome</keyword>
<feature type="non-terminal residue" evidence="1">
    <location>
        <position position="380"/>
    </location>
</feature>
<protein>
    <recommendedName>
        <fullName evidence="3">Reverse transcriptase zinc-binding domain-containing protein</fullName>
    </recommendedName>
</protein>
<dbReference type="Proteomes" id="UP000228934">
    <property type="component" value="Unassembled WGS sequence"/>
</dbReference>
<reference evidence="2" key="1">
    <citation type="journal article" date="2017" name="Nat. Commun.">
        <title>The North American bullfrog draft genome provides insight into hormonal regulation of long noncoding RNA.</title>
        <authorList>
            <person name="Hammond S.A."/>
            <person name="Warren R.L."/>
            <person name="Vandervalk B.P."/>
            <person name="Kucuk E."/>
            <person name="Khan H."/>
            <person name="Gibb E.A."/>
            <person name="Pandoh P."/>
            <person name="Kirk H."/>
            <person name="Zhao Y."/>
            <person name="Jones M."/>
            <person name="Mungall A.J."/>
            <person name="Coope R."/>
            <person name="Pleasance S."/>
            <person name="Moore R.A."/>
            <person name="Holt R.A."/>
            <person name="Round J.M."/>
            <person name="Ohora S."/>
            <person name="Walle B.V."/>
            <person name="Veldhoen N."/>
            <person name="Helbing C.C."/>
            <person name="Birol I."/>
        </authorList>
    </citation>
    <scope>NUCLEOTIDE SEQUENCE [LARGE SCALE GENOMIC DNA]</scope>
</reference>
<organism evidence="1 2">
    <name type="scientific">Aquarana catesbeiana</name>
    <name type="common">American bullfrog</name>
    <name type="synonym">Rana catesbeiana</name>
    <dbReference type="NCBI Taxonomy" id="8400"/>
    <lineage>
        <taxon>Eukaryota</taxon>
        <taxon>Metazoa</taxon>
        <taxon>Chordata</taxon>
        <taxon>Craniata</taxon>
        <taxon>Vertebrata</taxon>
        <taxon>Euteleostomi</taxon>
        <taxon>Amphibia</taxon>
        <taxon>Batrachia</taxon>
        <taxon>Anura</taxon>
        <taxon>Neobatrachia</taxon>
        <taxon>Ranoidea</taxon>
        <taxon>Ranidae</taxon>
        <taxon>Aquarana</taxon>
    </lineage>
</organism>
<evidence type="ECO:0000313" key="1">
    <source>
        <dbReference type="EMBL" id="PIO11944.1"/>
    </source>
</evidence>
<name>A0A2G9Q8L7_AQUCT</name>
<evidence type="ECO:0000313" key="2">
    <source>
        <dbReference type="Proteomes" id="UP000228934"/>
    </source>
</evidence>